<feature type="region of interest" description="Disordered" evidence="1">
    <location>
        <begin position="72"/>
        <end position="103"/>
    </location>
</feature>
<dbReference type="Proteomes" id="UP001642464">
    <property type="component" value="Unassembled WGS sequence"/>
</dbReference>
<sequence length="182" mass="19077">MVRITMLAGFLLILPAWASLRGAEKPSSPTTGVQAKPSSITGCPAGFVDCGTCLCTPKENCETGCTAQVPGAASVPNVPNVPSPEAPEEDMNQTNETNETNETNVEPHIVWTPSRLPYCPRTYVDCGTCLCVPMSTCTYCPGAWSPAPPTPGPPTSPAEPRPSQVPGCPANYYDCGTCQCVP</sequence>
<comment type="caution">
    <text evidence="3">The sequence shown here is derived from an EMBL/GenBank/DDBJ whole genome shotgun (WGS) entry which is preliminary data.</text>
</comment>
<organism evidence="3 4">
    <name type="scientific">Durusdinium trenchii</name>
    <dbReference type="NCBI Taxonomy" id="1381693"/>
    <lineage>
        <taxon>Eukaryota</taxon>
        <taxon>Sar</taxon>
        <taxon>Alveolata</taxon>
        <taxon>Dinophyceae</taxon>
        <taxon>Suessiales</taxon>
        <taxon>Symbiodiniaceae</taxon>
        <taxon>Durusdinium</taxon>
    </lineage>
</organism>
<evidence type="ECO:0000256" key="2">
    <source>
        <dbReference type="SAM" id="SignalP"/>
    </source>
</evidence>
<reference evidence="3 4" key="1">
    <citation type="submission" date="2024-02" db="EMBL/GenBank/DDBJ databases">
        <authorList>
            <person name="Chen Y."/>
            <person name="Shah S."/>
            <person name="Dougan E. K."/>
            <person name="Thang M."/>
            <person name="Chan C."/>
        </authorList>
    </citation>
    <scope>NUCLEOTIDE SEQUENCE [LARGE SCALE GENOMIC DNA]</scope>
</reference>
<gene>
    <name evidence="3" type="ORF">SCF082_LOCUS27404</name>
</gene>
<keyword evidence="2" id="KW-0732">Signal</keyword>
<feature type="signal peptide" evidence="2">
    <location>
        <begin position="1"/>
        <end position="18"/>
    </location>
</feature>
<accession>A0ABP0MD71</accession>
<protein>
    <submittedName>
        <fullName evidence="3">Uncharacterized protein</fullName>
    </submittedName>
</protein>
<evidence type="ECO:0000313" key="4">
    <source>
        <dbReference type="Proteomes" id="UP001642464"/>
    </source>
</evidence>
<keyword evidence="4" id="KW-1185">Reference proteome</keyword>
<name>A0ABP0MD71_9DINO</name>
<feature type="non-terminal residue" evidence="3">
    <location>
        <position position="182"/>
    </location>
</feature>
<feature type="chain" id="PRO_5046145141" evidence="2">
    <location>
        <begin position="19"/>
        <end position="182"/>
    </location>
</feature>
<evidence type="ECO:0000313" key="3">
    <source>
        <dbReference type="EMBL" id="CAK9049435.1"/>
    </source>
</evidence>
<evidence type="ECO:0000256" key="1">
    <source>
        <dbReference type="SAM" id="MobiDB-lite"/>
    </source>
</evidence>
<proteinExistence type="predicted"/>
<feature type="compositionally biased region" description="Low complexity" evidence="1">
    <location>
        <begin position="94"/>
        <end position="103"/>
    </location>
</feature>
<dbReference type="EMBL" id="CAXAMM010021165">
    <property type="protein sequence ID" value="CAK9049435.1"/>
    <property type="molecule type" value="Genomic_DNA"/>
</dbReference>